<feature type="region of interest" description="Disordered" evidence="1">
    <location>
        <begin position="459"/>
        <end position="480"/>
    </location>
</feature>
<sequence length="571" mass="62910">MTTTTYDVTILRYLTKCTICTAAFVLCPVFFVLNIVLYGIQVLYRRLRHGKATPRSHVLIRERGSSPRLRTHIRKEPSIKILQTKSEPTTPAEHQTSPRVSFSENTYGDHKPAGKKRWPSPAKLFSSDNSVFNARSVLASTATTPTLCSTSSRFFSDLPHLGSAQSMNKAEVGTTRKDYVFPPSRSSLSILPRRRSSFNLKLPSTLQTVPMFKPKSQRTQGGPTRSASDPTAWTALLHGNRPSVHLPAMLRRKTDIPSTPSARRNSADSALLKACRSLTNPGISRRRAASVSETVHRVPVRPCEPLIPSRRPTAPACSDKSATVQKSLCAARKESCKADIGEPTPPTRRSSAPPMRPMPPESSGTSPHAARGRLATDPIANRPRPPLATQETFTTKFVNPFNFSSQKSRTTSALYEPATPKTLASPTKASTKRRSLSKFFRIEFTPKARLPSPILSRTTSKVSKSTLNVSTPAPPCSTPRTQPYGYPYYAQMPGQTGYVTPIQPQPTHFRKDTSGFVPKAGNGSKDAQLTRARGLQNQRTTTIAEARWTNTLGLSLHDTNQRRKENTNDGR</sequence>
<feature type="transmembrane region" description="Helical" evidence="2">
    <location>
        <begin position="13"/>
        <end position="40"/>
    </location>
</feature>
<keyword evidence="2" id="KW-1133">Transmembrane helix</keyword>
<dbReference type="EMBL" id="HE796869">
    <property type="protein sequence ID" value="CCL98139.1"/>
    <property type="molecule type" value="Genomic_DNA"/>
</dbReference>
<keyword evidence="2" id="KW-0812">Transmembrane</keyword>
<keyword evidence="2" id="KW-0472">Membrane</keyword>
<dbReference type="RefSeq" id="XP_012177422.1">
    <property type="nucleotide sequence ID" value="XM_012322032.1"/>
</dbReference>
<dbReference type="InParanoid" id="J7S5P5"/>
<keyword evidence="4" id="KW-1185">Reference proteome</keyword>
<dbReference type="Proteomes" id="UP000006352">
    <property type="component" value="Unassembled WGS sequence"/>
</dbReference>
<evidence type="ECO:0000256" key="1">
    <source>
        <dbReference type="SAM" id="MobiDB-lite"/>
    </source>
</evidence>
<evidence type="ECO:0000313" key="3">
    <source>
        <dbReference type="EMBL" id="CCL98139.1"/>
    </source>
</evidence>
<gene>
    <name evidence="3" type="ORF">FIBRA_00133</name>
</gene>
<dbReference type="GeneID" id="24093050"/>
<dbReference type="HOGENOM" id="CLU_477366_0_0_1"/>
<feature type="region of interest" description="Disordered" evidence="1">
    <location>
        <begin position="336"/>
        <end position="371"/>
    </location>
</feature>
<dbReference type="AlphaFoldDB" id="J7S5P5"/>
<feature type="compositionally biased region" description="Polar residues" evidence="1">
    <location>
        <begin position="459"/>
        <end position="471"/>
    </location>
</feature>
<protein>
    <submittedName>
        <fullName evidence="3">Uncharacterized protein</fullName>
    </submittedName>
</protein>
<reference evidence="3 4" key="1">
    <citation type="journal article" date="2012" name="Appl. Environ. Microbiol.">
        <title>Short-read sequencing for genomic analysis of the brown rot fungus Fibroporia radiculosa.</title>
        <authorList>
            <person name="Tang J.D."/>
            <person name="Perkins A.D."/>
            <person name="Sonstegard T.S."/>
            <person name="Schroeder S.G."/>
            <person name="Burgess S.C."/>
            <person name="Diehl S.V."/>
        </authorList>
    </citation>
    <scope>NUCLEOTIDE SEQUENCE [LARGE SCALE GENOMIC DNA]</scope>
    <source>
        <strain evidence="3 4">TFFH 294</strain>
    </source>
</reference>
<accession>J7S5P5</accession>
<evidence type="ECO:0000256" key="2">
    <source>
        <dbReference type="SAM" id="Phobius"/>
    </source>
</evidence>
<feature type="region of interest" description="Disordered" evidence="1">
    <location>
        <begin position="84"/>
        <end position="121"/>
    </location>
</feature>
<evidence type="ECO:0000313" key="4">
    <source>
        <dbReference type="Proteomes" id="UP000006352"/>
    </source>
</evidence>
<proteinExistence type="predicted"/>
<organism evidence="3 4">
    <name type="scientific">Fibroporia radiculosa</name>
    <dbReference type="NCBI Taxonomy" id="599839"/>
    <lineage>
        <taxon>Eukaryota</taxon>
        <taxon>Fungi</taxon>
        <taxon>Dikarya</taxon>
        <taxon>Basidiomycota</taxon>
        <taxon>Agaricomycotina</taxon>
        <taxon>Agaricomycetes</taxon>
        <taxon>Polyporales</taxon>
        <taxon>Fibroporiaceae</taxon>
        <taxon>Fibroporia</taxon>
    </lineage>
</organism>
<name>J7S5P5_9APHY</name>
<feature type="compositionally biased region" description="Polar residues" evidence="1">
    <location>
        <begin position="84"/>
        <end position="106"/>
    </location>
</feature>
<feature type="region of interest" description="Disordered" evidence="1">
    <location>
        <begin position="406"/>
        <end position="431"/>
    </location>
</feature>